<protein>
    <submittedName>
        <fullName evidence="1">Uncharacterized protein</fullName>
    </submittedName>
</protein>
<proteinExistence type="predicted"/>
<name>A0A0F9G0I5_9ZZZZ</name>
<gene>
    <name evidence="1" type="ORF">LCGC14_1969210</name>
</gene>
<comment type="caution">
    <text evidence="1">The sequence shown here is derived from an EMBL/GenBank/DDBJ whole genome shotgun (WGS) entry which is preliminary data.</text>
</comment>
<sequence>MGEKVPISEVKEMAKRHDSRAVIVLYITPEGRVGLTTYGSNRRLCEKAGKFGDEVFDAIVDGTFSLPEGLCNDD</sequence>
<dbReference type="EMBL" id="LAZR01021826">
    <property type="protein sequence ID" value="KKL83991.1"/>
    <property type="molecule type" value="Genomic_DNA"/>
</dbReference>
<dbReference type="AlphaFoldDB" id="A0A0F9G0I5"/>
<organism evidence="1">
    <name type="scientific">marine sediment metagenome</name>
    <dbReference type="NCBI Taxonomy" id="412755"/>
    <lineage>
        <taxon>unclassified sequences</taxon>
        <taxon>metagenomes</taxon>
        <taxon>ecological metagenomes</taxon>
    </lineage>
</organism>
<evidence type="ECO:0000313" key="1">
    <source>
        <dbReference type="EMBL" id="KKL83991.1"/>
    </source>
</evidence>
<reference evidence="1" key="1">
    <citation type="journal article" date="2015" name="Nature">
        <title>Complex archaea that bridge the gap between prokaryotes and eukaryotes.</title>
        <authorList>
            <person name="Spang A."/>
            <person name="Saw J.H."/>
            <person name="Jorgensen S.L."/>
            <person name="Zaremba-Niedzwiedzka K."/>
            <person name="Martijn J."/>
            <person name="Lind A.E."/>
            <person name="van Eijk R."/>
            <person name="Schleper C."/>
            <person name="Guy L."/>
            <person name="Ettema T.J."/>
        </authorList>
    </citation>
    <scope>NUCLEOTIDE SEQUENCE</scope>
</reference>
<accession>A0A0F9G0I5</accession>